<reference evidence="1" key="1">
    <citation type="submission" date="2013-04" db="EMBL/GenBank/DDBJ databases">
        <title>The genome sequencing project of 58 acetic acid bacteria.</title>
        <authorList>
            <person name="Okamoto-Kainuma A."/>
            <person name="Ishikawa M."/>
            <person name="Umino S."/>
            <person name="Koizumi Y."/>
            <person name="Shiwa Y."/>
            <person name="Yoshikawa H."/>
            <person name="Matsutani M."/>
            <person name="Matsushita K."/>
        </authorList>
    </citation>
    <scope>NUCLEOTIDE SEQUENCE</scope>
    <source>
        <strain evidence="1">NBRC 106556</strain>
    </source>
</reference>
<dbReference type="EMBL" id="BAQB01000008">
    <property type="protein sequence ID" value="GBR45678.1"/>
    <property type="molecule type" value="Genomic_DNA"/>
</dbReference>
<dbReference type="SMART" id="SM00855">
    <property type="entry name" value="PGAM"/>
    <property type="match status" value="1"/>
</dbReference>
<dbReference type="PANTHER" id="PTHR48100">
    <property type="entry name" value="BROAD-SPECIFICITY PHOSPHATASE YOR283W-RELATED"/>
    <property type="match status" value="1"/>
</dbReference>
<gene>
    <name evidence="1" type="ORF">AA106556_0856</name>
</gene>
<protein>
    <submittedName>
        <fullName evidence="1">Phosphoglycerate mutase</fullName>
    </submittedName>
</protein>
<comment type="caution">
    <text evidence="1">The sequence shown here is derived from an EMBL/GenBank/DDBJ whole genome shotgun (WGS) entry which is preliminary data.</text>
</comment>
<proteinExistence type="predicted"/>
<dbReference type="InterPro" id="IPR050275">
    <property type="entry name" value="PGM_Phosphatase"/>
</dbReference>
<dbReference type="Proteomes" id="UP001062443">
    <property type="component" value="Unassembled WGS sequence"/>
</dbReference>
<dbReference type="SUPFAM" id="SSF53254">
    <property type="entry name" value="Phosphoglycerate mutase-like"/>
    <property type="match status" value="1"/>
</dbReference>
<organism evidence="1 2">
    <name type="scientific">Neokomagataea tanensis NBRC 106556</name>
    <dbReference type="NCBI Taxonomy" id="1223519"/>
    <lineage>
        <taxon>Bacteria</taxon>
        <taxon>Pseudomonadati</taxon>
        <taxon>Pseudomonadota</taxon>
        <taxon>Alphaproteobacteria</taxon>
        <taxon>Acetobacterales</taxon>
        <taxon>Acetobacteraceae</taxon>
        <taxon>Neokomagataea</taxon>
    </lineage>
</organism>
<evidence type="ECO:0000313" key="2">
    <source>
        <dbReference type="Proteomes" id="UP001062443"/>
    </source>
</evidence>
<sequence length="203" mass="22257">MTSITPRPYWYLRHGQTDWNLQGLAQGHTDIPLNATGLAQAESAGAFLATLFDDGKRPFDHIVASPLSRAFTTAEYAQKAIFKRHGITLPLSADPGFKEVCFGILEGKELGDWYEPWIYKGYKPEGAESFADLTKRSVAATNRALETGTPLIVAHGALYRGLRAGMGLDINVRIPNATPMHITPTDNTWDVTVFSVHKATTPT</sequence>
<dbReference type="InterPro" id="IPR029033">
    <property type="entry name" value="His_PPase_superfam"/>
</dbReference>
<dbReference type="Gene3D" id="3.40.50.1240">
    <property type="entry name" value="Phosphoglycerate mutase-like"/>
    <property type="match status" value="1"/>
</dbReference>
<accession>A0ABQ0QI74</accession>
<evidence type="ECO:0000313" key="1">
    <source>
        <dbReference type="EMBL" id="GBR45678.1"/>
    </source>
</evidence>
<dbReference type="RefSeq" id="WP_068168208.1">
    <property type="nucleotide sequence ID" value="NZ_BAQB01000008.1"/>
</dbReference>
<dbReference type="InterPro" id="IPR013078">
    <property type="entry name" value="His_Pase_superF_clade-1"/>
</dbReference>
<dbReference type="CDD" id="cd07067">
    <property type="entry name" value="HP_PGM_like"/>
    <property type="match status" value="1"/>
</dbReference>
<keyword evidence="2" id="KW-1185">Reference proteome</keyword>
<dbReference type="Pfam" id="PF00300">
    <property type="entry name" value="His_Phos_1"/>
    <property type="match status" value="1"/>
</dbReference>
<dbReference type="PANTHER" id="PTHR48100:SF59">
    <property type="entry name" value="ADENOSYLCOBALAMIN_ALPHA-RIBAZOLE PHOSPHATASE"/>
    <property type="match status" value="1"/>
</dbReference>
<name>A0ABQ0QI74_9PROT</name>